<protein>
    <submittedName>
        <fullName evidence="1">Uncharacterized protein</fullName>
    </submittedName>
</protein>
<dbReference type="RefSeq" id="WP_016210918.1">
    <property type="nucleotide sequence ID" value="NZ_CP012413.1"/>
</dbReference>
<reference evidence="1 2" key="1">
    <citation type="submission" date="2019-04" db="EMBL/GenBank/DDBJ databases">
        <title>Complete genome sequencing of Piscirickettsia salmonis strain Psal-009.</title>
        <authorList>
            <person name="Schober I."/>
            <person name="Bunk B."/>
            <person name="Sproer C."/>
            <person name="Carril G.P."/>
            <person name="Riedel T."/>
            <person name="Flores-Herrera P.A."/>
            <person name="Nourdin-Galindo G."/>
            <person name="Marshall S.H."/>
            <person name="Overmann J."/>
        </authorList>
    </citation>
    <scope>NUCLEOTIDE SEQUENCE [LARGE SCALE GENOMIC DNA]</scope>
    <source>
        <strain evidence="1 2">Psal-009</strain>
    </source>
</reference>
<keyword evidence="2" id="KW-1185">Reference proteome</keyword>
<dbReference type="AlphaFoldDB" id="A0A9Q5YKQ6"/>
<dbReference type="Proteomes" id="UP000422232">
    <property type="component" value="Chromosome"/>
</dbReference>
<dbReference type="EMBL" id="CP038908">
    <property type="protein sequence ID" value="QGO06145.1"/>
    <property type="molecule type" value="Genomic_DNA"/>
</dbReference>
<evidence type="ECO:0000313" key="1">
    <source>
        <dbReference type="EMBL" id="QGO06145.1"/>
    </source>
</evidence>
<dbReference type="GeneID" id="66741341"/>
<sequence length="249" mass="26354">MLSDKARIAALEEKLANIEHEIKAHNSHIKRNIVNHTETTKINNSVLAENIDNETLKKTIGSSSSTANINSNTSHVSYVTNTGYTQTAAQANYEIMGATVSGNTYGAIATTKIAATAKASLETGGLSNITDIAATKLTLEMIPNKTNMKLSTIEETVSTAVATEINNVRSEVALATTAAIASSTKTIASDVKIAMSRIDTVESQVDLVASKVTNVAQQTHRGLYATACALTEQKTHSMIITNAAMQVLS</sequence>
<proteinExistence type="predicted"/>
<accession>A0A9Q5YKQ6</accession>
<organism evidence="1 2">
    <name type="scientific">Piscirickettsia salmonis</name>
    <dbReference type="NCBI Taxonomy" id="1238"/>
    <lineage>
        <taxon>Bacteria</taxon>
        <taxon>Pseudomonadati</taxon>
        <taxon>Pseudomonadota</taxon>
        <taxon>Gammaproteobacteria</taxon>
        <taxon>Thiotrichales</taxon>
        <taxon>Piscirickettsiaceae</taxon>
        <taxon>Piscirickettsia</taxon>
    </lineage>
</organism>
<name>A0A9Q5YKQ6_PISSA</name>
<evidence type="ECO:0000313" key="2">
    <source>
        <dbReference type="Proteomes" id="UP000422232"/>
    </source>
</evidence>
<gene>
    <name evidence="1" type="ORF">Psal009_02049</name>
</gene>